<organism evidence="1 2">
    <name type="scientific">Romanomermis culicivorax</name>
    <name type="common">Nematode worm</name>
    <dbReference type="NCBI Taxonomy" id="13658"/>
    <lineage>
        <taxon>Eukaryota</taxon>
        <taxon>Metazoa</taxon>
        <taxon>Ecdysozoa</taxon>
        <taxon>Nematoda</taxon>
        <taxon>Enoplea</taxon>
        <taxon>Dorylaimia</taxon>
        <taxon>Mermithida</taxon>
        <taxon>Mermithoidea</taxon>
        <taxon>Mermithidae</taxon>
        <taxon>Romanomermis</taxon>
    </lineage>
</organism>
<keyword evidence="1" id="KW-1185">Reference proteome</keyword>
<evidence type="ECO:0000313" key="1">
    <source>
        <dbReference type="Proteomes" id="UP000887565"/>
    </source>
</evidence>
<accession>A0A915KLI8</accession>
<reference evidence="2" key="1">
    <citation type="submission" date="2022-11" db="UniProtKB">
        <authorList>
            <consortium name="WormBaseParasite"/>
        </authorList>
    </citation>
    <scope>IDENTIFICATION</scope>
</reference>
<sequence length="152" mass="17437">MKPDLYFTAAVTNRARGFGFKDGMNGGYPRACFKVVNIKRWFRCVGWEMGNGVSVSVSSMGVVTCLWLPTNWNKYVLLNELWAWKLFIVYADNRLHLKKSTIMRELKKRVEIVDDGTDESMKINHEDVLGGLIDTQIKSLSQLPRFLADMQV</sequence>
<name>A0A915KLI8_ROMCU</name>
<dbReference type="WBParaSite" id="nRc.2.0.1.t39636-RA">
    <property type="protein sequence ID" value="nRc.2.0.1.t39636-RA"/>
    <property type="gene ID" value="nRc.2.0.1.g39636"/>
</dbReference>
<dbReference type="AlphaFoldDB" id="A0A915KLI8"/>
<evidence type="ECO:0000313" key="2">
    <source>
        <dbReference type="WBParaSite" id="nRc.2.0.1.t39636-RA"/>
    </source>
</evidence>
<dbReference type="Proteomes" id="UP000887565">
    <property type="component" value="Unplaced"/>
</dbReference>
<proteinExistence type="predicted"/>
<protein>
    <submittedName>
        <fullName evidence="2">Uncharacterized protein</fullName>
    </submittedName>
</protein>